<accession>A0ABS0D228</accession>
<evidence type="ECO:0000313" key="2">
    <source>
        <dbReference type="EMBL" id="MBF6302057.1"/>
    </source>
</evidence>
<keyword evidence="1" id="KW-0472">Membrane</keyword>
<gene>
    <name evidence="2" type="ORF">IU459_31600</name>
</gene>
<protein>
    <submittedName>
        <fullName evidence="2">Uncharacterized protein</fullName>
    </submittedName>
</protein>
<keyword evidence="1" id="KW-0812">Transmembrane</keyword>
<evidence type="ECO:0000313" key="3">
    <source>
        <dbReference type="Proteomes" id="UP000702209"/>
    </source>
</evidence>
<reference evidence="2 3" key="1">
    <citation type="submission" date="2020-10" db="EMBL/GenBank/DDBJ databases">
        <title>Identification of Nocardia species via Next-generation sequencing and recognition of intraspecies genetic diversity.</title>
        <authorList>
            <person name="Li P."/>
            <person name="Li P."/>
            <person name="Lu B."/>
        </authorList>
    </citation>
    <scope>NUCLEOTIDE SEQUENCE [LARGE SCALE GENOMIC DNA]</scope>
    <source>
        <strain evidence="2 3">BJ06-0157</strain>
    </source>
</reference>
<feature type="transmembrane region" description="Helical" evidence="1">
    <location>
        <begin position="16"/>
        <end position="35"/>
    </location>
</feature>
<keyword evidence="3" id="KW-1185">Reference proteome</keyword>
<evidence type="ECO:0000256" key="1">
    <source>
        <dbReference type="SAM" id="Phobius"/>
    </source>
</evidence>
<dbReference type="EMBL" id="JADLQX010000036">
    <property type="protein sequence ID" value="MBF6302057.1"/>
    <property type="molecule type" value="Genomic_DNA"/>
</dbReference>
<dbReference type="Proteomes" id="UP000702209">
    <property type="component" value="Unassembled WGS sequence"/>
</dbReference>
<feature type="transmembrane region" description="Helical" evidence="1">
    <location>
        <begin position="41"/>
        <end position="62"/>
    </location>
</feature>
<name>A0ABS0D228_9NOCA</name>
<keyword evidence="1" id="KW-1133">Transmembrane helix</keyword>
<proteinExistence type="predicted"/>
<dbReference type="RefSeq" id="WP_195133254.1">
    <property type="nucleotide sequence ID" value="NZ_JADLQX010000036.1"/>
</dbReference>
<sequence>MSGRLPRRSRSRGPRLGLIAIAVMTAIGAALWFALRGPDARAGAIAGALSALASTTAALTALHLSRAALSRTDQQLAHARLVTMLSRHPLLLPVHQSVSFPDSAGNLAAHPPTTDRFKLSPPRPGSYAFVADTNDTFLVPIENLGEGPALQVRGTLWHHSGRHGPLAGPTMVGSGRVAVFIARVSAETLELPPKFREAIRSAGSPKTCDLFWLETSYADVFANSLGGEALFDSRGVGGWQAASGEGPVDKLGFARILGSRGAVDGQM</sequence>
<comment type="caution">
    <text evidence="2">The sequence shown here is derived from an EMBL/GenBank/DDBJ whole genome shotgun (WGS) entry which is preliminary data.</text>
</comment>
<organism evidence="2 3">
    <name type="scientific">Nocardia amamiensis</name>
    <dbReference type="NCBI Taxonomy" id="404578"/>
    <lineage>
        <taxon>Bacteria</taxon>
        <taxon>Bacillati</taxon>
        <taxon>Actinomycetota</taxon>
        <taxon>Actinomycetes</taxon>
        <taxon>Mycobacteriales</taxon>
        <taxon>Nocardiaceae</taxon>
        <taxon>Nocardia</taxon>
    </lineage>
</organism>